<proteinExistence type="predicted"/>
<evidence type="ECO:0000313" key="1">
    <source>
        <dbReference type="EMBL" id="GAA4930178.1"/>
    </source>
</evidence>
<comment type="caution">
    <text evidence="1">The sequence shown here is derived from an EMBL/GenBank/DDBJ whole genome shotgun (WGS) entry which is preliminary data.</text>
</comment>
<dbReference type="Proteomes" id="UP001499993">
    <property type="component" value="Unassembled WGS sequence"/>
</dbReference>
<sequence>MQVTDITALKDCGAPLDGAMIDDPPGGAGDTPQIAFDLDKQHTIAQEIDNSGHSGTYDITGDYFANHTLDTKKGDRQPITIWARTYEQNCTFSLEFTVLDSNGETRKQQVRNGDRDFEVSAYLSSVQEYREIYVAGLSKMTLLMEEGLDVGELGDEPGIREVSPQRFTEIAGGG</sequence>
<gene>
    <name evidence="1" type="ORF">GCM10023224_07270</name>
</gene>
<protein>
    <submittedName>
        <fullName evidence="1">Uncharacterized protein</fullName>
    </submittedName>
</protein>
<keyword evidence="2" id="KW-1185">Reference proteome</keyword>
<organism evidence="1 2">
    <name type="scientific">Streptomonospora halophila</name>
    <dbReference type="NCBI Taxonomy" id="427369"/>
    <lineage>
        <taxon>Bacteria</taxon>
        <taxon>Bacillati</taxon>
        <taxon>Actinomycetota</taxon>
        <taxon>Actinomycetes</taxon>
        <taxon>Streptosporangiales</taxon>
        <taxon>Nocardiopsidaceae</taxon>
        <taxon>Streptomonospora</taxon>
    </lineage>
</organism>
<name>A0ABP9G6N4_9ACTN</name>
<dbReference type="EMBL" id="BAABIK010000002">
    <property type="protein sequence ID" value="GAA4930178.1"/>
    <property type="molecule type" value="Genomic_DNA"/>
</dbReference>
<accession>A0ABP9G6N4</accession>
<reference evidence="2" key="1">
    <citation type="journal article" date="2019" name="Int. J. Syst. Evol. Microbiol.">
        <title>The Global Catalogue of Microorganisms (GCM) 10K type strain sequencing project: providing services to taxonomists for standard genome sequencing and annotation.</title>
        <authorList>
            <consortium name="The Broad Institute Genomics Platform"/>
            <consortium name="The Broad Institute Genome Sequencing Center for Infectious Disease"/>
            <person name="Wu L."/>
            <person name="Ma J."/>
        </authorList>
    </citation>
    <scope>NUCLEOTIDE SEQUENCE [LARGE SCALE GENOMIC DNA]</scope>
    <source>
        <strain evidence="2">JCM 18123</strain>
    </source>
</reference>
<evidence type="ECO:0000313" key="2">
    <source>
        <dbReference type="Proteomes" id="UP001499993"/>
    </source>
</evidence>